<proteinExistence type="predicted"/>
<evidence type="ECO:0000256" key="2">
    <source>
        <dbReference type="ARBA" id="ARBA00022801"/>
    </source>
</evidence>
<comment type="caution">
    <text evidence="5">The sequence shown here is derived from an EMBL/GenBank/DDBJ whole genome shotgun (WGS) entry which is preliminary data.</text>
</comment>
<dbReference type="AlphaFoldDB" id="A0A8J3Z1N8"/>
<dbReference type="Pfam" id="PF00929">
    <property type="entry name" value="RNase_T"/>
    <property type="match status" value="1"/>
</dbReference>
<dbReference type="GO" id="GO:0005829">
    <property type="term" value="C:cytosol"/>
    <property type="evidence" value="ECO:0007669"/>
    <property type="project" value="TreeGrafter"/>
</dbReference>
<gene>
    <name evidence="5" type="ORF">Vau01_022430</name>
</gene>
<protein>
    <submittedName>
        <fullName evidence="5">DNA polymerase III subunit epsilon</fullName>
    </submittedName>
</protein>
<dbReference type="NCBIfam" id="TIGR00573">
    <property type="entry name" value="dnaq"/>
    <property type="match status" value="1"/>
</dbReference>
<sequence length="196" mass="21074">MPWREAEFCVLDVETTGLDLSRDDIVSFGVALVVGGRIPCGRSVYREVRPSRPVSVAALTVHGLRAADLTGAPVLDEVIDEVIDLLSGRVPVAHAAWVERAFLDRALRPRGRRLGRAVVDTAALLRACRLAGSDSGTEPNLETAARGIGLPVYTPHHALGDAFTTAQLFLALATRLERGRTLTVRDLCRVSAHHAA</sequence>
<dbReference type="CDD" id="cd06127">
    <property type="entry name" value="DEDDh"/>
    <property type="match status" value="1"/>
</dbReference>
<dbReference type="GO" id="GO:0003887">
    <property type="term" value="F:DNA-directed DNA polymerase activity"/>
    <property type="evidence" value="ECO:0007669"/>
    <property type="project" value="InterPro"/>
</dbReference>
<keyword evidence="3" id="KW-0269">Exonuclease</keyword>
<dbReference type="PANTHER" id="PTHR30231">
    <property type="entry name" value="DNA POLYMERASE III SUBUNIT EPSILON"/>
    <property type="match status" value="1"/>
</dbReference>
<name>A0A8J3Z1N8_9ACTN</name>
<evidence type="ECO:0000259" key="4">
    <source>
        <dbReference type="SMART" id="SM00479"/>
    </source>
</evidence>
<dbReference type="SMART" id="SM00479">
    <property type="entry name" value="EXOIII"/>
    <property type="match status" value="1"/>
</dbReference>
<accession>A0A8J3Z1N8</accession>
<dbReference type="Proteomes" id="UP000612585">
    <property type="component" value="Unassembled WGS sequence"/>
</dbReference>
<dbReference type="GO" id="GO:0006260">
    <property type="term" value="P:DNA replication"/>
    <property type="evidence" value="ECO:0007669"/>
    <property type="project" value="InterPro"/>
</dbReference>
<keyword evidence="6" id="KW-1185">Reference proteome</keyword>
<evidence type="ECO:0000313" key="5">
    <source>
        <dbReference type="EMBL" id="GIJ54727.1"/>
    </source>
</evidence>
<dbReference type="SUPFAM" id="SSF53098">
    <property type="entry name" value="Ribonuclease H-like"/>
    <property type="match status" value="1"/>
</dbReference>
<dbReference type="InterPro" id="IPR012337">
    <property type="entry name" value="RNaseH-like_sf"/>
</dbReference>
<evidence type="ECO:0000256" key="1">
    <source>
        <dbReference type="ARBA" id="ARBA00022722"/>
    </source>
</evidence>
<evidence type="ECO:0000313" key="6">
    <source>
        <dbReference type="Proteomes" id="UP000612585"/>
    </source>
</evidence>
<reference evidence="5" key="1">
    <citation type="submission" date="2021-01" db="EMBL/GenBank/DDBJ databases">
        <title>Whole genome shotgun sequence of Virgisporangium aurantiacum NBRC 16421.</title>
        <authorList>
            <person name="Komaki H."/>
            <person name="Tamura T."/>
        </authorList>
    </citation>
    <scope>NUCLEOTIDE SEQUENCE</scope>
    <source>
        <strain evidence="5">NBRC 16421</strain>
    </source>
</reference>
<dbReference type="Gene3D" id="3.30.420.10">
    <property type="entry name" value="Ribonuclease H-like superfamily/Ribonuclease H"/>
    <property type="match status" value="1"/>
</dbReference>
<dbReference type="InterPro" id="IPR006054">
    <property type="entry name" value="DnaQ"/>
</dbReference>
<dbReference type="PANTHER" id="PTHR30231:SF4">
    <property type="entry name" value="PROTEIN NEN2"/>
    <property type="match status" value="1"/>
</dbReference>
<organism evidence="5 6">
    <name type="scientific">Virgisporangium aurantiacum</name>
    <dbReference type="NCBI Taxonomy" id="175570"/>
    <lineage>
        <taxon>Bacteria</taxon>
        <taxon>Bacillati</taxon>
        <taxon>Actinomycetota</taxon>
        <taxon>Actinomycetes</taxon>
        <taxon>Micromonosporales</taxon>
        <taxon>Micromonosporaceae</taxon>
        <taxon>Virgisporangium</taxon>
    </lineage>
</organism>
<keyword evidence="2" id="KW-0378">Hydrolase</keyword>
<evidence type="ECO:0000256" key="3">
    <source>
        <dbReference type="ARBA" id="ARBA00022839"/>
    </source>
</evidence>
<dbReference type="GO" id="GO:0008408">
    <property type="term" value="F:3'-5' exonuclease activity"/>
    <property type="evidence" value="ECO:0007669"/>
    <property type="project" value="TreeGrafter"/>
</dbReference>
<dbReference type="GO" id="GO:0003677">
    <property type="term" value="F:DNA binding"/>
    <property type="evidence" value="ECO:0007669"/>
    <property type="project" value="InterPro"/>
</dbReference>
<keyword evidence="1" id="KW-0540">Nuclease</keyword>
<dbReference type="InterPro" id="IPR036397">
    <property type="entry name" value="RNaseH_sf"/>
</dbReference>
<dbReference type="InterPro" id="IPR013520">
    <property type="entry name" value="Ribonucl_H"/>
</dbReference>
<dbReference type="EMBL" id="BOPG01000012">
    <property type="protein sequence ID" value="GIJ54727.1"/>
    <property type="molecule type" value="Genomic_DNA"/>
</dbReference>
<feature type="domain" description="Exonuclease" evidence="4">
    <location>
        <begin position="7"/>
        <end position="178"/>
    </location>
</feature>